<keyword evidence="2" id="KW-1133">Transmembrane helix</keyword>
<gene>
    <name evidence="3" type="ORF">Enr8_37330</name>
</gene>
<dbReference type="EMBL" id="SJPF01000004">
    <property type="protein sequence ID" value="TWT31808.1"/>
    <property type="molecule type" value="Genomic_DNA"/>
</dbReference>
<name>A0A5C5V077_9BACT</name>
<dbReference type="OrthoDB" id="9812729at2"/>
<keyword evidence="2" id="KW-0812">Transmembrane</keyword>
<feature type="region of interest" description="Disordered" evidence="1">
    <location>
        <begin position="193"/>
        <end position="222"/>
    </location>
</feature>
<accession>A0A5C5V077</accession>
<organism evidence="3 4">
    <name type="scientific">Blastopirellula retiformator</name>
    <dbReference type="NCBI Taxonomy" id="2527970"/>
    <lineage>
        <taxon>Bacteria</taxon>
        <taxon>Pseudomonadati</taxon>
        <taxon>Planctomycetota</taxon>
        <taxon>Planctomycetia</taxon>
        <taxon>Pirellulales</taxon>
        <taxon>Pirellulaceae</taxon>
        <taxon>Blastopirellula</taxon>
    </lineage>
</organism>
<evidence type="ECO:0000256" key="2">
    <source>
        <dbReference type="SAM" id="Phobius"/>
    </source>
</evidence>
<evidence type="ECO:0000313" key="4">
    <source>
        <dbReference type="Proteomes" id="UP000318878"/>
    </source>
</evidence>
<keyword evidence="4" id="KW-1185">Reference proteome</keyword>
<comment type="caution">
    <text evidence="3">The sequence shown here is derived from an EMBL/GenBank/DDBJ whole genome shotgun (WGS) entry which is preliminary data.</text>
</comment>
<evidence type="ECO:0000313" key="3">
    <source>
        <dbReference type="EMBL" id="TWT31808.1"/>
    </source>
</evidence>
<feature type="transmembrane region" description="Helical" evidence="2">
    <location>
        <begin position="44"/>
        <end position="64"/>
    </location>
</feature>
<reference evidence="3 4" key="1">
    <citation type="submission" date="2019-02" db="EMBL/GenBank/DDBJ databases">
        <title>Deep-cultivation of Planctomycetes and their phenomic and genomic characterization uncovers novel biology.</title>
        <authorList>
            <person name="Wiegand S."/>
            <person name="Jogler M."/>
            <person name="Boedeker C."/>
            <person name="Pinto D."/>
            <person name="Vollmers J."/>
            <person name="Rivas-Marin E."/>
            <person name="Kohn T."/>
            <person name="Peeters S.H."/>
            <person name="Heuer A."/>
            <person name="Rast P."/>
            <person name="Oberbeckmann S."/>
            <person name="Bunk B."/>
            <person name="Jeske O."/>
            <person name="Meyerdierks A."/>
            <person name="Storesund J.E."/>
            <person name="Kallscheuer N."/>
            <person name="Luecker S."/>
            <person name="Lage O.M."/>
            <person name="Pohl T."/>
            <person name="Merkel B.J."/>
            <person name="Hornburger P."/>
            <person name="Mueller R.-W."/>
            <person name="Bruemmer F."/>
            <person name="Labrenz M."/>
            <person name="Spormann A.M."/>
            <person name="Op Den Camp H."/>
            <person name="Overmann J."/>
            <person name="Amann R."/>
            <person name="Jetten M.S.M."/>
            <person name="Mascher T."/>
            <person name="Medema M.H."/>
            <person name="Devos D.P."/>
            <person name="Kaster A.-K."/>
            <person name="Ovreas L."/>
            <person name="Rohde M."/>
            <person name="Galperin M.Y."/>
            <person name="Jogler C."/>
        </authorList>
    </citation>
    <scope>NUCLEOTIDE SEQUENCE [LARGE SCALE GENOMIC DNA]</scope>
    <source>
        <strain evidence="3 4">Enr8</strain>
    </source>
</reference>
<proteinExistence type="predicted"/>
<feature type="transmembrane region" description="Helical" evidence="2">
    <location>
        <begin position="20"/>
        <end position="38"/>
    </location>
</feature>
<sequence length="386" mass="42714">MFYRFNSAASGASRTASPRMGWVLACVVATGLLAGVMWHGRAFIVSGTLLLIIGVGVLAPYLAIRRLRGTLLPRQVRGEVGRPLSLRMQLSNNNIFAWGTTSVQVCEYDPQGGLVETHQCNVTRIDRRGAISPIWSPIPQVRGYFPSGSIEMRTRFPFGLVTATKQVAIESRAIIWPEIVKLRTVLSNARQSGFQSAETSGGGWGDEGDIAGPRPHRPGESMRRVHWRHTARYGELIVCERESTSSRRLRIRLNLTEPGDAYELAISAAASLIAQAVESGWLVDLDIVGVRRWEGIGRHSLNAALDFLAIFDRQATAQPTRPPVARRDAGRFVLVTQQAPADESQQAHYDEVIYVGDRSPEEGVVWLHPQTPWRESLQSLGERIYA</sequence>
<dbReference type="RefSeq" id="WP_146434244.1">
    <property type="nucleotide sequence ID" value="NZ_SJPF01000004.1"/>
</dbReference>
<protein>
    <submittedName>
        <fullName evidence="3">Uncharacterized protein</fullName>
    </submittedName>
</protein>
<dbReference type="AlphaFoldDB" id="A0A5C5V077"/>
<dbReference type="Proteomes" id="UP000318878">
    <property type="component" value="Unassembled WGS sequence"/>
</dbReference>
<evidence type="ECO:0000256" key="1">
    <source>
        <dbReference type="SAM" id="MobiDB-lite"/>
    </source>
</evidence>
<dbReference type="PANTHER" id="PTHR34351">
    <property type="entry name" value="SLR1927 PROTEIN-RELATED"/>
    <property type="match status" value="1"/>
</dbReference>
<keyword evidence="2" id="KW-0472">Membrane</keyword>
<dbReference type="PANTHER" id="PTHR34351:SF1">
    <property type="entry name" value="SLR1927 PROTEIN"/>
    <property type="match status" value="1"/>
</dbReference>